<protein>
    <recommendedName>
        <fullName evidence="4">Zn(2)-C6 fungal-type domain-containing protein</fullName>
    </recommendedName>
</protein>
<proteinExistence type="predicted"/>
<evidence type="ECO:0000259" key="4">
    <source>
        <dbReference type="PROSITE" id="PS50048"/>
    </source>
</evidence>
<sequence>MDQSTGPPSQNPAEAEDVQSGEASSSQTLKSGDTITIPKHLYELLGPAATIQSHDGASTGAGCIRCRRSKIKCTQEEPKCSSCRPSNRDCQYLGTGDLSGEGNFHSSKNSKDAPDNTGSGCLQCRERGWGSQDCNHTASESNLSRPRKPFLPSIDSFFPYSAETYEKFITERKNLWRSEYSIYYHGGLDRYKSLSSREDFVPITERCESCFKGLRRSGSNGLCKVCENLCRTYGIESEMNQQENSTSPSSSDREAELRSCKVCSGRGTICDSMKPTCSFCWHMGIPCEYQGVPAHGNEDSPSKAQNMLHYQAADGSYRIRGLSATDAHCYIRDAWGTYFPIYEKSSPDIANVIDTIYRRRDGSPSWYTTTTYTPSGGKKQCDDCRPKFPPMYCVPSYESTRGKRKYHESVEACEKCHNLNNTGSAELWSSSTITHHPQQSDVSFRGADGRSLHGVSSRELDCMRNGKETKEPPVATEKSTPSPLSKAQEKMRANLLDLKERVEGAQTTIEAAEKHFSQANTLSSERSVGGEDMLHSVKGFQAQVAAMEIAFREAFPSNRVFPYQNSAFSPTIEACLETAEEKIKTVATTFKVLEQAISWAKSNPNGINPYAMNPLDSIGQGFGEFRKEAIYEALSRGDEAEIKARLALFMDPYSDALNDQSILQAVPISNDSKEEKKSKNEGKNVHHLHHVSLLTKTTKAVNLPIRNIAPHSTSQEHQRLPPSIAPKLSLPDSWPRRQLATWHEYIPANATPVKQRRRVESR</sequence>
<dbReference type="InterPro" id="IPR001138">
    <property type="entry name" value="Zn2Cys6_DnaBD"/>
</dbReference>
<dbReference type="SUPFAM" id="SSF57701">
    <property type="entry name" value="Zn2/Cys6 DNA-binding domain"/>
    <property type="match status" value="2"/>
</dbReference>
<feature type="coiled-coil region" evidence="2">
    <location>
        <begin position="488"/>
        <end position="515"/>
    </location>
</feature>
<gene>
    <name evidence="5" type="ORF">G7Y89_g10584</name>
</gene>
<keyword evidence="1" id="KW-0539">Nucleus</keyword>
<dbReference type="Gene3D" id="4.10.240.10">
    <property type="entry name" value="Zn(2)-C6 fungal-type DNA-binding domain"/>
    <property type="match status" value="2"/>
</dbReference>
<evidence type="ECO:0000256" key="2">
    <source>
        <dbReference type="SAM" id="Coils"/>
    </source>
</evidence>
<evidence type="ECO:0000256" key="1">
    <source>
        <dbReference type="ARBA" id="ARBA00023242"/>
    </source>
</evidence>
<dbReference type="PROSITE" id="PS50048">
    <property type="entry name" value="ZN2_CY6_FUNGAL_2"/>
    <property type="match status" value="1"/>
</dbReference>
<keyword evidence="6" id="KW-1185">Reference proteome</keyword>
<feature type="region of interest" description="Disordered" evidence="3">
    <location>
        <begin position="431"/>
        <end position="450"/>
    </location>
</feature>
<dbReference type="InterPro" id="IPR036864">
    <property type="entry name" value="Zn2-C6_fun-type_DNA-bd_sf"/>
</dbReference>
<comment type="caution">
    <text evidence="5">The sequence shown here is derived from an EMBL/GenBank/DDBJ whole genome shotgun (WGS) entry which is preliminary data.</text>
</comment>
<dbReference type="Proteomes" id="UP000566819">
    <property type="component" value="Unassembled WGS sequence"/>
</dbReference>
<feature type="region of interest" description="Disordered" evidence="3">
    <location>
        <begin position="1"/>
        <end position="32"/>
    </location>
</feature>
<dbReference type="GO" id="GO:0000981">
    <property type="term" value="F:DNA-binding transcription factor activity, RNA polymerase II-specific"/>
    <property type="evidence" value="ECO:0007669"/>
    <property type="project" value="InterPro"/>
</dbReference>
<accession>A0A8H4W0T5</accession>
<feature type="region of interest" description="Disordered" evidence="3">
    <location>
        <begin position="709"/>
        <end position="729"/>
    </location>
</feature>
<dbReference type="OrthoDB" id="5227456at2759"/>
<organism evidence="5 6">
    <name type="scientific">Cudoniella acicularis</name>
    <dbReference type="NCBI Taxonomy" id="354080"/>
    <lineage>
        <taxon>Eukaryota</taxon>
        <taxon>Fungi</taxon>
        <taxon>Dikarya</taxon>
        <taxon>Ascomycota</taxon>
        <taxon>Pezizomycotina</taxon>
        <taxon>Leotiomycetes</taxon>
        <taxon>Helotiales</taxon>
        <taxon>Tricladiaceae</taxon>
        <taxon>Cudoniella</taxon>
    </lineage>
</organism>
<evidence type="ECO:0000256" key="3">
    <source>
        <dbReference type="SAM" id="MobiDB-lite"/>
    </source>
</evidence>
<feature type="compositionally biased region" description="Polar residues" evidence="3">
    <location>
        <begin position="1"/>
        <end position="12"/>
    </location>
</feature>
<keyword evidence="2" id="KW-0175">Coiled coil</keyword>
<feature type="domain" description="Zn(2)-C6 fungal-type" evidence="4">
    <location>
        <begin position="62"/>
        <end position="92"/>
    </location>
</feature>
<evidence type="ECO:0000313" key="6">
    <source>
        <dbReference type="Proteomes" id="UP000566819"/>
    </source>
</evidence>
<dbReference type="SMART" id="SM00066">
    <property type="entry name" value="GAL4"/>
    <property type="match status" value="2"/>
</dbReference>
<dbReference type="CDD" id="cd00067">
    <property type="entry name" value="GAL4"/>
    <property type="match status" value="1"/>
</dbReference>
<dbReference type="EMBL" id="JAAMPI010000946">
    <property type="protein sequence ID" value="KAF4627570.1"/>
    <property type="molecule type" value="Genomic_DNA"/>
</dbReference>
<dbReference type="GO" id="GO:0008270">
    <property type="term" value="F:zinc ion binding"/>
    <property type="evidence" value="ECO:0007669"/>
    <property type="project" value="InterPro"/>
</dbReference>
<feature type="compositionally biased region" description="Basic and acidic residues" evidence="3">
    <location>
        <begin position="455"/>
        <end position="471"/>
    </location>
</feature>
<reference evidence="5 6" key="1">
    <citation type="submission" date="2020-03" db="EMBL/GenBank/DDBJ databases">
        <title>Draft Genome Sequence of Cudoniella acicularis.</title>
        <authorList>
            <person name="Buettner E."/>
            <person name="Kellner H."/>
        </authorList>
    </citation>
    <scope>NUCLEOTIDE SEQUENCE [LARGE SCALE GENOMIC DNA]</scope>
    <source>
        <strain evidence="5 6">DSM 108380</strain>
    </source>
</reference>
<feature type="region of interest" description="Disordered" evidence="3">
    <location>
        <begin position="455"/>
        <end position="487"/>
    </location>
</feature>
<evidence type="ECO:0000313" key="5">
    <source>
        <dbReference type="EMBL" id="KAF4627570.1"/>
    </source>
</evidence>
<feature type="compositionally biased region" description="Polar residues" evidence="3">
    <location>
        <begin position="21"/>
        <end position="32"/>
    </location>
</feature>
<name>A0A8H4W0T5_9HELO</name>
<dbReference type="PROSITE" id="PS00463">
    <property type="entry name" value="ZN2_CY6_FUNGAL_1"/>
    <property type="match status" value="1"/>
</dbReference>
<dbReference type="AlphaFoldDB" id="A0A8H4W0T5"/>
<feature type="compositionally biased region" description="Polar residues" evidence="3">
    <location>
        <begin position="431"/>
        <end position="442"/>
    </location>
</feature>
<dbReference type="Pfam" id="PF00172">
    <property type="entry name" value="Zn_clus"/>
    <property type="match status" value="1"/>
</dbReference>